<dbReference type="Gene3D" id="1.10.10.10">
    <property type="entry name" value="Winged helix-like DNA-binding domain superfamily/Winged helix DNA-binding domain"/>
    <property type="match status" value="1"/>
</dbReference>
<dbReference type="SMART" id="SM00345">
    <property type="entry name" value="HTH_GNTR"/>
    <property type="match status" value="1"/>
</dbReference>
<keyword evidence="1" id="KW-0805">Transcription regulation</keyword>
<proteinExistence type="predicted"/>
<evidence type="ECO:0000259" key="4">
    <source>
        <dbReference type="PROSITE" id="PS50949"/>
    </source>
</evidence>
<dbReference type="CDD" id="cd07377">
    <property type="entry name" value="WHTH_GntR"/>
    <property type="match status" value="1"/>
</dbReference>
<dbReference type="InterPro" id="IPR036388">
    <property type="entry name" value="WH-like_DNA-bd_sf"/>
</dbReference>
<evidence type="ECO:0000313" key="6">
    <source>
        <dbReference type="Proteomes" id="UP000832034"/>
    </source>
</evidence>
<dbReference type="SMART" id="SM00866">
    <property type="entry name" value="UTRA"/>
    <property type="match status" value="1"/>
</dbReference>
<dbReference type="PROSITE" id="PS50949">
    <property type="entry name" value="HTH_GNTR"/>
    <property type="match status" value="1"/>
</dbReference>
<reference evidence="5" key="2">
    <citation type="journal article" date="2022" name="Res Sq">
        <title>Evolution of multicellular longitudinally dividing oral cavity symbionts (Neisseriaceae).</title>
        <authorList>
            <person name="Nyongesa S."/>
            <person name="Weber P."/>
            <person name="Bernet E."/>
            <person name="Pullido F."/>
            <person name="Nieckarz M."/>
            <person name="Delaby M."/>
            <person name="Nieves C."/>
            <person name="Viehboeck T."/>
            <person name="Krause N."/>
            <person name="Rivera-Millot A."/>
            <person name="Nakamura A."/>
            <person name="Vischer N."/>
            <person name="VanNieuwenhze M."/>
            <person name="Brun Y."/>
            <person name="Cava F."/>
            <person name="Bulgheresi S."/>
            <person name="Veyrier F."/>
        </authorList>
    </citation>
    <scope>NUCLEOTIDE SEQUENCE</scope>
    <source>
        <strain evidence="5">SAG 1488-6</strain>
    </source>
</reference>
<gene>
    <name evidence="5" type="ORF">LVJ81_01285</name>
</gene>
<dbReference type="Gene3D" id="3.40.1410.10">
    <property type="entry name" value="Chorismate lyase-like"/>
    <property type="match status" value="1"/>
</dbReference>
<dbReference type="SUPFAM" id="SSF46785">
    <property type="entry name" value="Winged helix' DNA-binding domain"/>
    <property type="match status" value="1"/>
</dbReference>
<evidence type="ECO:0000256" key="1">
    <source>
        <dbReference type="ARBA" id="ARBA00023015"/>
    </source>
</evidence>
<dbReference type="InterPro" id="IPR000524">
    <property type="entry name" value="Tscrpt_reg_HTH_GntR"/>
</dbReference>
<dbReference type="InterPro" id="IPR050679">
    <property type="entry name" value="Bact_HTH_transcr_reg"/>
</dbReference>
<keyword evidence="6" id="KW-1185">Reference proteome</keyword>
<dbReference type="PANTHER" id="PTHR44846">
    <property type="entry name" value="MANNOSYL-D-GLYCERATE TRANSPORT/METABOLISM SYSTEM REPRESSOR MNGR-RELATED"/>
    <property type="match status" value="1"/>
</dbReference>
<dbReference type="InterPro" id="IPR011663">
    <property type="entry name" value="UTRA"/>
</dbReference>
<dbReference type="Proteomes" id="UP000832034">
    <property type="component" value="Chromosome"/>
</dbReference>
<sequence>MSKPTSKNPLYVQVAAFVRQQIAAGIYKPHQAIPTEFQLAKKLDVSQGTVRKGLEELVAKKVLYRQQGVGTFVADQYGDWGRCGLVNVFDKESHVIFPKHEILSVAAVHVGADINQLFNVRMGNPLMWRVLIVWRHQIHVVALEEVYLPYERLPDFNRRQLSTRLSVGDLLLKEYSVAVVEQACVIGVGGLNTEQASILKVSAEEPVLFMQMKSADSKSEMVMVQKRYILTRHYQLNLSAMPLFKI</sequence>
<dbReference type="EMBL" id="CP091512">
    <property type="protein sequence ID" value="UOO92709.1"/>
    <property type="molecule type" value="Genomic_DNA"/>
</dbReference>
<name>A0ABY4EAC6_VITST</name>
<organism evidence="5 6">
    <name type="scientific">Vitreoscilla stercoraria</name>
    <dbReference type="NCBI Taxonomy" id="61"/>
    <lineage>
        <taxon>Bacteria</taxon>
        <taxon>Pseudomonadati</taxon>
        <taxon>Pseudomonadota</taxon>
        <taxon>Betaproteobacteria</taxon>
        <taxon>Neisseriales</taxon>
        <taxon>Neisseriaceae</taxon>
        <taxon>Vitreoscilla</taxon>
    </lineage>
</organism>
<dbReference type="InterPro" id="IPR028978">
    <property type="entry name" value="Chorismate_lyase_/UTRA_dom_sf"/>
</dbReference>
<dbReference type="InterPro" id="IPR036390">
    <property type="entry name" value="WH_DNA-bd_sf"/>
</dbReference>
<evidence type="ECO:0000256" key="2">
    <source>
        <dbReference type="ARBA" id="ARBA00023125"/>
    </source>
</evidence>
<reference evidence="5" key="1">
    <citation type="submission" date="2021-12" db="EMBL/GenBank/DDBJ databases">
        <authorList>
            <person name="Veyrier F.J."/>
        </authorList>
    </citation>
    <scope>NUCLEOTIDE SEQUENCE</scope>
    <source>
        <strain evidence="5">SAG 1488-6</strain>
    </source>
</reference>
<dbReference type="Pfam" id="PF00392">
    <property type="entry name" value="GntR"/>
    <property type="match status" value="1"/>
</dbReference>
<feature type="domain" description="HTH gntR-type" evidence="4">
    <location>
        <begin position="8"/>
        <end position="76"/>
    </location>
</feature>
<keyword evidence="3" id="KW-0804">Transcription</keyword>
<protein>
    <submittedName>
        <fullName evidence="5">GntR family transcriptional regulator</fullName>
    </submittedName>
</protein>
<accession>A0ABY4EAC6</accession>
<dbReference type="Pfam" id="PF07702">
    <property type="entry name" value="UTRA"/>
    <property type="match status" value="1"/>
</dbReference>
<keyword evidence="2" id="KW-0238">DNA-binding</keyword>
<dbReference type="PANTHER" id="PTHR44846:SF1">
    <property type="entry name" value="MANNOSYL-D-GLYCERATE TRANSPORT_METABOLISM SYSTEM REPRESSOR MNGR-RELATED"/>
    <property type="match status" value="1"/>
</dbReference>
<evidence type="ECO:0000256" key="3">
    <source>
        <dbReference type="ARBA" id="ARBA00023163"/>
    </source>
</evidence>
<dbReference type="RefSeq" id="WP_019957035.1">
    <property type="nucleotide sequence ID" value="NZ_CP091512.1"/>
</dbReference>
<evidence type="ECO:0000313" key="5">
    <source>
        <dbReference type="EMBL" id="UOO92709.1"/>
    </source>
</evidence>
<dbReference type="SUPFAM" id="SSF64288">
    <property type="entry name" value="Chorismate lyase-like"/>
    <property type="match status" value="1"/>
</dbReference>